<keyword evidence="7 11" id="KW-0143">Chaperone</keyword>
<dbReference type="SUPFAM" id="SSF102735">
    <property type="entry name" value="Trigger factor ribosome-binding domain"/>
    <property type="match status" value="1"/>
</dbReference>
<evidence type="ECO:0000256" key="9">
    <source>
        <dbReference type="ARBA" id="ARBA00023306"/>
    </source>
</evidence>
<dbReference type="Proteomes" id="UP000295937">
    <property type="component" value="Unassembled WGS sequence"/>
</dbReference>
<dbReference type="Pfam" id="PF05697">
    <property type="entry name" value="Trigger_N"/>
    <property type="match status" value="1"/>
</dbReference>
<feature type="domain" description="PPIase FKBP-type" evidence="14">
    <location>
        <begin position="162"/>
        <end position="222"/>
    </location>
</feature>
<dbReference type="OrthoDB" id="9767721at2"/>
<comment type="catalytic activity">
    <reaction evidence="1 11 12">
        <text>[protein]-peptidylproline (omega=180) = [protein]-peptidylproline (omega=0)</text>
        <dbReference type="Rhea" id="RHEA:16237"/>
        <dbReference type="Rhea" id="RHEA-COMP:10747"/>
        <dbReference type="Rhea" id="RHEA-COMP:10748"/>
        <dbReference type="ChEBI" id="CHEBI:83833"/>
        <dbReference type="ChEBI" id="CHEBI:83834"/>
        <dbReference type="EC" id="5.2.1.8"/>
    </reaction>
</comment>
<comment type="caution">
    <text evidence="15">The sequence shown here is derived from an EMBL/GenBank/DDBJ whole genome shotgun (WGS) entry which is preliminary data.</text>
</comment>
<dbReference type="EC" id="5.2.1.8" evidence="3 11"/>
<comment type="function">
    <text evidence="11">Involved in protein export. Acts as a chaperone by maintaining the newly synthesized protein in an open conformation. Functions as a peptidyl-prolyl cis-trans isomerase.</text>
</comment>
<dbReference type="PANTHER" id="PTHR30560">
    <property type="entry name" value="TRIGGER FACTOR CHAPERONE AND PEPTIDYL-PROLYL CIS/TRANS ISOMERASE"/>
    <property type="match status" value="1"/>
</dbReference>
<dbReference type="InterPro" id="IPR008881">
    <property type="entry name" value="Trigger_fac_ribosome-bd_bac"/>
</dbReference>
<gene>
    <name evidence="11" type="primary">tig</name>
    <name evidence="15" type="ORF">CRV09_03160</name>
</gene>
<reference evidence="15 16" key="1">
    <citation type="journal article" date="2018" name="Genome Biol. Evol.">
        <title>Cladogenesis and Genomic Streamlining in Extracellular Endosymbionts of Tropical Stink Bugs.</title>
        <authorList>
            <person name="Otero-Bravo A."/>
            <person name="Goffredi S."/>
            <person name="Sabree Z.L."/>
        </authorList>
    </citation>
    <scope>NUCLEOTIDE SEQUENCE [LARGE SCALE GENOMIC DNA]</scope>
    <source>
        <strain evidence="15 16">SoEO</strain>
    </source>
</reference>
<keyword evidence="8 11" id="KW-0413">Isomerase</keyword>
<dbReference type="Gene3D" id="3.30.70.1050">
    <property type="entry name" value="Trigger factor ribosome-binding domain"/>
    <property type="match status" value="1"/>
</dbReference>
<organism evidence="15 16">
    <name type="scientific">Candidatus Pantoea edessiphila</name>
    <dbReference type="NCBI Taxonomy" id="2044610"/>
    <lineage>
        <taxon>Bacteria</taxon>
        <taxon>Pseudomonadati</taxon>
        <taxon>Pseudomonadota</taxon>
        <taxon>Gammaproteobacteria</taxon>
        <taxon>Enterobacterales</taxon>
        <taxon>Erwiniaceae</taxon>
        <taxon>Pantoea</taxon>
    </lineage>
</organism>
<dbReference type="Gene3D" id="1.10.3120.10">
    <property type="entry name" value="Trigger factor, C-terminal domain"/>
    <property type="match status" value="1"/>
</dbReference>
<evidence type="ECO:0000256" key="13">
    <source>
        <dbReference type="RuleBase" id="RU003914"/>
    </source>
</evidence>
<comment type="domain">
    <text evidence="11">Consists of 3 domains; the N-terminus binds the ribosome, the middle domain has PPIase activity, while the C-terminus has intrinsic chaperone activity on its own.</text>
</comment>
<dbReference type="InterPro" id="IPR036611">
    <property type="entry name" value="Trigger_fac_ribosome-bd_sf"/>
</dbReference>
<evidence type="ECO:0000256" key="11">
    <source>
        <dbReference type="HAMAP-Rule" id="MF_00303"/>
    </source>
</evidence>
<dbReference type="InterPro" id="IPR001179">
    <property type="entry name" value="PPIase_FKBP_dom"/>
</dbReference>
<dbReference type="GO" id="GO:0005737">
    <property type="term" value="C:cytoplasm"/>
    <property type="evidence" value="ECO:0007669"/>
    <property type="project" value="UniProtKB-SubCell"/>
</dbReference>
<proteinExistence type="inferred from homology"/>
<keyword evidence="11" id="KW-0963">Cytoplasm</keyword>
<dbReference type="GO" id="GO:0043022">
    <property type="term" value="F:ribosome binding"/>
    <property type="evidence" value="ECO:0007669"/>
    <property type="project" value="TreeGrafter"/>
</dbReference>
<dbReference type="GO" id="GO:0043335">
    <property type="term" value="P:protein unfolding"/>
    <property type="evidence" value="ECO:0007669"/>
    <property type="project" value="TreeGrafter"/>
</dbReference>
<dbReference type="SUPFAM" id="SSF54534">
    <property type="entry name" value="FKBP-like"/>
    <property type="match status" value="1"/>
</dbReference>
<evidence type="ECO:0000256" key="8">
    <source>
        <dbReference type="ARBA" id="ARBA00023235"/>
    </source>
</evidence>
<dbReference type="PROSITE" id="PS50059">
    <property type="entry name" value="FKBP_PPIASE"/>
    <property type="match status" value="1"/>
</dbReference>
<dbReference type="GO" id="GO:0051301">
    <property type="term" value="P:cell division"/>
    <property type="evidence" value="ECO:0007669"/>
    <property type="project" value="UniProtKB-KW"/>
</dbReference>
<dbReference type="GO" id="GO:0051083">
    <property type="term" value="P:'de novo' cotranslational protein folding"/>
    <property type="evidence" value="ECO:0007669"/>
    <property type="project" value="TreeGrafter"/>
</dbReference>
<dbReference type="Gene3D" id="3.10.50.40">
    <property type="match status" value="1"/>
</dbReference>
<dbReference type="InterPro" id="IPR027304">
    <property type="entry name" value="Trigger_fact/SurA_dom_sf"/>
</dbReference>
<evidence type="ECO:0000256" key="3">
    <source>
        <dbReference type="ARBA" id="ARBA00013194"/>
    </source>
</evidence>
<dbReference type="InterPro" id="IPR008880">
    <property type="entry name" value="Trigger_fac_C"/>
</dbReference>
<evidence type="ECO:0000256" key="6">
    <source>
        <dbReference type="ARBA" id="ARBA00023110"/>
    </source>
</evidence>
<dbReference type="HAMAP" id="MF_00303">
    <property type="entry name" value="Trigger_factor_Tig"/>
    <property type="match status" value="1"/>
</dbReference>
<dbReference type="GO" id="GO:0015031">
    <property type="term" value="P:protein transport"/>
    <property type="evidence" value="ECO:0007669"/>
    <property type="project" value="UniProtKB-UniRule"/>
</dbReference>
<evidence type="ECO:0000256" key="7">
    <source>
        <dbReference type="ARBA" id="ARBA00023186"/>
    </source>
</evidence>
<keyword evidence="6 11" id="KW-0697">Rotamase</keyword>
<evidence type="ECO:0000259" key="14">
    <source>
        <dbReference type="PROSITE" id="PS50059"/>
    </source>
</evidence>
<evidence type="ECO:0000256" key="2">
    <source>
        <dbReference type="ARBA" id="ARBA00005464"/>
    </source>
</evidence>
<comment type="similarity">
    <text evidence="2 11 13">Belongs to the FKBP-type PPIase family. Tig subfamily.</text>
</comment>
<dbReference type="InterPro" id="IPR046357">
    <property type="entry name" value="PPIase_dom_sf"/>
</dbReference>
<dbReference type="AlphaFoldDB" id="A0A2P5T1G6"/>
<keyword evidence="9 11" id="KW-0131">Cell cycle</keyword>
<dbReference type="GO" id="GO:0003755">
    <property type="term" value="F:peptidyl-prolyl cis-trans isomerase activity"/>
    <property type="evidence" value="ECO:0007669"/>
    <property type="project" value="UniProtKB-UniRule"/>
</dbReference>
<dbReference type="InterPro" id="IPR005215">
    <property type="entry name" value="Trig_fac"/>
</dbReference>
<dbReference type="SUPFAM" id="SSF109998">
    <property type="entry name" value="Triger factor/SurA peptide-binding domain-like"/>
    <property type="match status" value="1"/>
</dbReference>
<dbReference type="EMBL" id="PDKR01000005">
    <property type="protein sequence ID" value="PPI88403.1"/>
    <property type="molecule type" value="Genomic_DNA"/>
</dbReference>
<dbReference type="PANTHER" id="PTHR30560:SF3">
    <property type="entry name" value="TRIGGER FACTOR-LIKE PROTEIN TIG, CHLOROPLASTIC"/>
    <property type="match status" value="1"/>
</dbReference>
<protein>
    <recommendedName>
        <fullName evidence="4 11">Trigger factor</fullName>
        <shortName evidence="11">TF</shortName>
        <ecNumber evidence="3 11">5.2.1.8</ecNumber>
    </recommendedName>
    <alternativeName>
        <fullName evidence="10 11">PPIase</fullName>
    </alternativeName>
</protein>
<evidence type="ECO:0000313" key="15">
    <source>
        <dbReference type="EMBL" id="PPI88403.1"/>
    </source>
</evidence>
<dbReference type="Pfam" id="PF00254">
    <property type="entry name" value="FKBP_C"/>
    <property type="match status" value="1"/>
</dbReference>
<evidence type="ECO:0000313" key="16">
    <source>
        <dbReference type="Proteomes" id="UP000295937"/>
    </source>
</evidence>
<evidence type="ECO:0000256" key="1">
    <source>
        <dbReference type="ARBA" id="ARBA00000971"/>
    </source>
</evidence>
<accession>A0A2P5T1G6</accession>
<evidence type="ECO:0000256" key="10">
    <source>
        <dbReference type="ARBA" id="ARBA00029986"/>
    </source>
</evidence>
<dbReference type="RefSeq" id="WP_136132710.1">
    <property type="nucleotide sequence ID" value="NZ_PDKR01000005.1"/>
</dbReference>
<comment type="subcellular location">
    <subcellularLocation>
        <location evidence="11">Cytoplasm</location>
    </subcellularLocation>
    <text evidence="11">About half TF is bound to the ribosome near the polypeptide exit tunnel while the other half is free in the cytoplasm.</text>
</comment>
<sequence length="453" mass="52940">MQALIEINQELSSKITITISSEKINTAIEKELINISKQIKINGFRKGKAPINVIFQRYKSNITQDVLNKLMVNDFIDIITKQKINVISKPIYIPGKYIENKDFTYTVEFIVYPIIELEKLKKIKVEKPIVEITESDIDKTIDLIRKKNIKNWIENDVDIEKEDRVTIDFISYFDGKKLKNGTVSNFVLPLGQGHMFPAFEESIISHKLGDNFIININVPNNYYLQDIKGKRIDFYVTIKKIEKPVIPKLNKDLIERLGIQDGLIASFRNKILKYMKLELNSVMHKTIKNQIIEKIIKLNLINIPNKLINYEINIINHQLAQKFNADKKSGKCHNLSRKLLEDKAKRRIIIDLLLNNIKQKFNLNFEENIVNEIISEIASVYNNKEVINFYKNNKIMLNNIRNISIEKQAIDIILSKVEVKEKKINFHELVNKDQTNFYNLYALNDTIKPNCYE</sequence>
<evidence type="ECO:0000256" key="5">
    <source>
        <dbReference type="ARBA" id="ARBA00022618"/>
    </source>
</evidence>
<dbReference type="NCBIfam" id="TIGR00115">
    <property type="entry name" value="tig"/>
    <property type="match status" value="1"/>
</dbReference>
<dbReference type="GO" id="GO:0044183">
    <property type="term" value="F:protein folding chaperone"/>
    <property type="evidence" value="ECO:0007669"/>
    <property type="project" value="TreeGrafter"/>
</dbReference>
<dbReference type="InterPro" id="IPR037041">
    <property type="entry name" value="Trigger_fac_C_sf"/>
</dbReference>
<dbReference type="Pfam" id="PF05698">
    <property type="entry name" value="Trigger_C"/>
    <property type="match status" value="1"/>
</dbReference>
<name>A0A2P5T1G6_9GAMM</name>
<dbReference type="PIRSF" id="PIRSF003095">
    <property type="entry name" value="Trigger_factor"/>
    <property type="match status" value="1"/>
</dbReference>
<evidence type="ECO:0000256" key="4">
    <source>
        <dbReference type="ARBA" id="ARBA00016902"/>
    </source>
</evidence>
<evidence type="ECO:0000256" key="12">
    <source>
        <dbReference type="PROSITE-ProRule" id="PRU00277"/>
    </source>
</evidence>
<keyword evidence="5 11" id="KW-0132">Cell division</keyword>